<dbReference type="InterPro" id="IPR059000">
    <property type="entry name" value="ATPase_P-type_domA"/>
</dbReference>
<keyword evidence="7 16" id="KW-0547">Nucleotide-binding</keyword>
<reference evidence="22" key="1">
    <citation type="submission" date="2021-02" db="EMBL/GenBank/DDBJ databases">
        <authorList>
            <person name="Nowell W R."/>
        </authorList>
    </citation>
    <scope>NUCLEOTIDE SEQUENCE</scope>
</reference>
<evidence type="ECO:0000256" key="9">
    <source>
        <dbReference type="ARBA" id="ARBA00022842"/>
    </source>
</evidence>
<feature type="binding site" evidence="16">
    <location>
        <position position="692"/>
    </location>
    <ligand>
        <name>ATP</name>
        <dbReference type="ChEBI" id="CHEBI:30616"/>
    </ligand>
</feature>
<dbReference type="Pfam" id="PF00122">
    <property type="entry name" value="E1-E2_ATPase"/>
    <property type="match status" value="1"/>
</dbReference>
<feature type="binding site" evidence="16">
    <location>
        <position position="612"/>
    </location>
    <ligand>
        <name>ATP</name>
        <dbReference type="ChEBI" id="CHEBI:30616"/>
    </ligand>
</feature>
<dbReference type="GO" id="GO:0140326">
    <property type="term" value="F:ATPase-coupled intramembrane lipid transporter activity"/>
    <property type="evidence" value="ECO:0007669"/>
    <property type="project" value="UniProtKB-EC"/>
</dbReference>
<feature type="binding site" evidence="16">
    <location>
        <position position="379"/>
    </location>
    <ligand>
        <name>ATP</name>
        <dbReference type="ChEBI" id="CHEBI:30616"/>
    </ligand>
</feature>
<feature type="transmembrane region" description="Helical" evidence="18">
    <location>
        <begin position="889"/>
        <end position="911"/>
    </location>
</feature>
<keyword evidence="5 18" id="KW-0812">Transmembrane</keyword>
<dbReference type="NCBIfam" id="TIGR01494">
    <property type="entry name" value="ATPase_P-type"/>
    <property type="match status" value="2"/>
</dbReference>
<keyword evidence="8 16" id="KW-0067">ATP-binding</keyword>
<evidence type="ECO:0000256" key="15">
    <source>
        <dbReference type="PIRSR" id="PIRSR606539-1"/>
    </source>
</evidence>
<dbReference type="SFLD" id="SFLDF00027">
    <property type="entry name" value="p-type_atpase"/>
    <property type="match status" value="1"/>
</dbReference>
<dbReference type="InterPro" id="IPR001757">
    <property type="entry name" value="P_typ_ATPase"/>
</dbReference>
<dbReference type="FunFam" id="3.40.1110.10:FF:000097">
    <property type="entry name" value="Phospholipid-transporting ATPase"/>
    <property type="match status" value="1"/>
</dbReference>
<dbReference type="SFLD" id="SFLDG00002">
    <property type="entry name" value="C1.7:_P-type_atpase_like"/>
    <property type="match status" value="1"/>
</dbReference>
<feature type="transmembrane region" description="Helical" evidence="18">
    <location>
        <begin position="70"/>
        <end position="89"/>
    </location>
</feature>
<feature type="binding site" evidence="17">
    <location>
        <position position="802"/>
    </location>
    <ligand>
        <name>Mg(2+)</name>
        <dbReference type="ChEBI" id="CHEBI:18420"/>
    </ligand>
</feature>
<feature type="transmembrane region" description="Helical" evidence="18">
    <location>
        <begin position="314"/>
        <end position="334"/>
    </location>
</feature>
<evidence type="ECO:0000313" key="22">
    <source>
        <dbReference type="EMBL" id="CAF0980549.1"/>
    </source>
</evidence>
<feature type="binding site" evidence="16">
    <location>
        <position position="780"/>
    </location>
    <ligand>
        <name>ATP</name>
        <dbReference type="ChEBI" id="CHEBI:30616"/>
    </ligand>
</feature>
<feature type="binding site" evidence="16">
    <location>
        <position position="559"/>
    </location>
    <ligand>
        <name>ATP</name>
        <dbReference type="ChEBI" id="CHEBI:30616"/>
    </ligand>
</feature>
<dbReference type="GO" id="GO:0005886">
    <property type="term" value="C:plasma membrane"/>
    <property type="evidence" value="ECO:0007669"/>
    <property type="project" value="TreeGrafter"/>
</dbReference>
<dbReference type="InterPro" id="IPR018303">
    <property type="entry name" value="ATPase_P-typ_P_site"/>
</dbReference>
<protein>
    <recommendedName>
        <fullName evidence="18">Phospholipid-transporting ATPase</fullName>
        <ecNumber evidence="18">7.6.2.1</ecNumber>
    </recommendedName>
</protein>
<dbReference type="GO" id="GO:0005768">
    <property type="term" value="C:endosome"/>
    <property type="evidence" value="ECO:0007669"/>
    <property type="project" value="TreeGrafter"/>
</dbReference>
<feature type="transmembrane region" description="Helical" evidence="18">
    <location>
        <begin position="995"/>
        <end position="1017"/>
    </location>
</feature>
<feature type="binding site" evidence="16">
    <location>
        <position position="774"/>
    </location>
    <ligand>
        <name>ATP</name>
        <dbReference type="ChEBI" id="CHEBI:30616"/>
    </ligand>
</feature>
<keyword evidence="9 17" id="KW-0460">Magnesium</keyword>
<dbReference type="InterPro" id="IPR023298">
    <property type="entry name" value="ATPase_P-typ_TM_dom_sf"/>
</dbReference>
<dbReference type="Pfam" id="PF16209">
    <property type="entry name" value="PhoLip_ATPase_N"/>
    <property type="match status" value="1"/>
</dbReference>
<feature type="active site" description="4-aspartylphosphate intermediate" evidence="15">
    <location>
        <position position="378"/>
    </location>
</feature>
<feature type="binding site" evidence="16">
    <location>
        <position position="378"/>
    </location>
    <ligand>
        <name>ATP</name>
        <dbReference type="ChEBI" id="CHEBI:30616"/>
    </ligand>
</feature>
<feature type="transmembrane region" description="Helical" evidence="18">
    <location>
        <begin position="290"/>
        <end position="308"/>
    </location>
</feature>
<keyword evidence="10 18" id="KW-1278">Translocase</keyword>
<keyword evidence="4" id="KW-0813">Transport</keyword>
<feature type="binding site" evidence="17">
    <location>
        <position position="380"/>
    </location>
    <ligand>
        <name>Mg(2+)</name>
        <dbReference type="ChEBI" id="CHEBI:18420"/>
    </ligand>
</feature>
<feature type="binding site" evidence="17">
    <location>
        <position position="378"/>
    </location>
    <ligand>
        <name>Mg(2+)</name>
        <dbReference type="ChEBI" id="CHEBI:18420"/>
    </ligand>
</feature>
<dbReference type="SFLD" id="SFLDS00003">
    <property type="entry name" value="Haloacid_Dehalogenase"/>
    <property type="match status" value="1"/>
</dbReference>
<dbReference type="PANTHER" id="PTHR24092">
    <property type="entry name" value="PROBABLE PHOSPHOLIPID-TRANSPORTING ATPASE"/>
    <property type="match status" value="1"/>
</dbReference>
<feature type="binding site" evidence="17">
    <location>
        <position position="806"/>
    </location>
    <ligand>
        <name>Mg(2+)</name>
        <dbReference type="ChEBI" id="CHEBI:18420"/>
    </ligand>
</feature>
<dbReference type="PANTHER" id="PTHR24092:SF5">
    <property type="entry name" value="PHOSPHOLIPID-TRANSPORTING ATPASE"/>
    <property type="match status" value="1"/>
</dbReference>
<evidence type="ECO:0000259" key="21">
    <source>
        <dbReference type="Pfam" id="PF16212"/>
    </source>
</evidence>
<dbReference type="GO" id="GO:0005802">
    <property type="term" value="C:trans-Golgi network"/>
    <property type="evidence" value="ECO:0007669"/>
    <property type="project" value="TreeGrafter"/>
</dbReference>
<keyword evidence="13 18" id="KW-0472">Membrane</keyword>
<dbReference type="InterPro" id="IPR023214">
    <property type="entry name" value="HAD_sf"/>
</dbReference>
<dbReference type="GO" id="GO:0006897">
    <property type="term" value="P:endocytosis"/>
    <property type="evidence" value="ECO:0007669"/>
    <property type="project" value="TreeGrafter"/>
</dbReference>
<evidence type="ECO:0000256" key="4">
    <source>
        <dbReference type="ARBA" id="ARBA00022448"/>
    </source>
</evidence>
<dbReference type="GO" id="GO:0016887">
    <property type="term" value="F:ATP hydrolysis activity"/>
    <property type="evidence" value="ECO:0007669"/>
    <property type="project" value="InterPro"/>
</dbReference>
<evidence type="ECO:0000256" key="17">
    <source>
        <dbReference type="PIRSR" id="PIRSR606539-3"/>
    </source>
</evidence>
<feature type="binding site" evidence="16">
    <location>
        <position position="693"/>
    </location>
    <ligand>
        <name>ATP</name>
        <dbReference type="ChEBI" id="CHEBI:30616"/>
    </ligand>
</feature>
<evidence type="ECO:0000256" key="1">
    <source>
        <dbReference type="ARBA" id="ARBA00001946"/>
    </source>
</evidence>
<sequence>MVESHKTRPRDVIIGRPDLNTIRYPKNVIRNQKYSIITFIPLCLYEQFSVFLNLYFLIIGLTQVIPMFRVGYFSIYWTPLAFVVFVSMLREGYEDIKRAYRDKEINSQRYTLLTENGRTEEILSSEIEVSDVIIVKKNQRVPADVLILQTLDKSGKHREQTSFIIVYSDADCTCFIRTDQLDGETDWKLRIATPMTQSLEDISILTSDKSQKVKIHSEPPCLNIHEFNGVISWKSDAPLSVENMLWSGTVIATGEVIGCVIYTGTDTRMVMNTNKPRYKFGLVDKEINRLTKLLFVASFVLSMLLVILKGVDGLWYRYFVRFLLIFSYMIPISLRVNLDLGKLAYSWFIQQDKNIPGSIVRTSTIPEELGRIGYILTDKTGTLTQNVMVFKRLKLGAVSYTIENKTKISNLLEEVYKKSGIAANKSQESLVTSTSTKRSIGKNTEAMKVTEAIKALALCHNVTPVLNDSAEIMNEFLSTSDTPKTSVTSLNTTTGSDVLELLPVIAISYQASSPDEIAIVDWTEQIGLTLIHRSLKSMTLKLNSTEQLFDYEILQLFPFTPETKRMGIIVRDENTNEIIFYLKGADTVMQNLVQYNDWLQEESANMAREGLRTLVIAKKQLTQEKYQAFEQNITKARLQTINRTRCVREVIETLECDMELLGVTGVEDKLQLDVRQTLESLHNGGIKIWMLTGDKLETATCIAKSSKLIRRNDDIYIIQQVATREECLQELNIFKRKIGACLVITGDALQICLSFYEKDLMESIIESPSVVVCRCSPTQKAIVVDLLKKYRNKKVRVCAIGDGGNDVSMIQSAHVGIGIVGKEGKQASLAADFSINQFSYLTRLLFVHGRDCYKRTASLSQFIIHRGLLFCVIQAIFCSVFYFATTSIFPGYLLVGYITIFTMFPVFSLVLDKDVPAEIALIYPELYKELVKGRSLSFKTFFLWVFISVYQGSAIMYGALMLFDDDFIHIVSITFTALILTELLMVALTIRTWHTLMVVGEFLSFTCYVLSIVIFQSHFDIRFLESWSFIWRVVTITSISCLPLYILKYMQTKCKPPIHEKLTQYSTPK</sequence>
<dbReference type="Gene3D" id="3.40.50.1000">
    <property type="entry name" value="HAD superfamily/HAD-like"/>
    <property type="match status" value="1"/>
</dbReference>
<comment type="subcellular location">
    <subcellularLocation>
        <location evidence="2">Endomembrane system</location>
        <topology evidence="2">Multi-pass membrane protein</topology>
    </subcellularLocation>
    <subcellularLocation>
        <location evidence="18">Membrane</location>
        <topology evidence="18">Multi-pass membrane protein</topology>
    </subcellularLocation>
</comment>
<evidence type="ECO:0000256" key="2">
    <source>
        <dbReference type="ARBA" id="ARBA00004127"/>
    </source>
</evidence>
<dbReference type="SUPFAM" id="SSF81653">
    <property type="entry name" value="Calcium ATPase, transduction domain A"/>
    <property type="match status" value="1"/>
</dbReference>
<feature type="transmembrane region" description="Helical" evidence="18">
    <location>
        <begin position="863"/>
        <end position="883"/>
    </location>
</feature>
<dbReference type="EC" id="7.6.2.1" evidence="18"/>
<dbReference type="InterPro" id="IPR044492">
    <property type="entry name" value="P_typ_ATPase_HD_dom"/>
</dbReference>
<dbReference type="Proteomes" id="UP000663855">
    <property type="component" value="Unassembled WGS sequence"/>
</dbReference>
<proteinExistence type="inferred from homology"/>
<dbReference type="InterPro" id="IPR008250">
    <property type="entry name" value="ATPase_P-typ_transduc_dom_A_sf"/>
</dbReference>
<dbReference type="PRINTS" id="PR00119">
    <property type="entry name" value="CATATPASE"/>
</dbReference>
<dbReference type="PROSITE" id="PS00154">
    <property type="entry name" value="ATPASE_E1_E2"/>
    <property type="match status" value="1"/>
</dbReference>
<feature type="domain" description="P-type ATPase C-terminal" evidence="21">
    <location>
        <begin position="829"/>
        <end position="1056"/>
    </location>
</feature>
<evidence type="ECO:0000256" key="16">
    <source>
        <dbReference type="PIRSR" id="PIRSR606539-2"/>
    </source>
</evidence>
<comment type="cofactor">
    <cofactor evidence="1 17">
        <name>Mg(2+)</name>
        <dbReference type="ChEBI" id="CHEBI:18420"/>
    </cofactor>
</comment>
<comment type="caution">
    <text evidence="22">The sequence shown here is derived from an EMBL/GenBank/DDBJ whole genome shotgun (WGS) entry which is preliminary data.</text>
</comment>
<dbReference type="GO" id="GO:0005524">
    <property type="term" value="F:ATP binding"/>
    <property type="evidence" value="ECO:0007669"/>
    <property type="project" value="UniProtKB-UniRule"/>
</dbReference>
<feature type="binding site" evidence="16">
    <location>
        <position position="694"/>
    </location>
    <ligand>
        <name>ATP</name>
        <dbReference type="ChEBI" id="CHEBI:30616"/>
    </ligand>
</feature>
<dbReference type="GO" id="GO:0000287">
    <property type="term" value="F:magnesium ion binding"/>
    <property type="evidence" value="ECO:0007669"/>
    <property type="project" value="UniProtKB-UniRule"/>
</dbReference>
<feature type="transmembrane region" description="Helical" evidence="18">
    <location>
        <begin position="967"/>
        <end position="988"/>
    </location>
</feature>
<feature type="transmembrane region" description="Helical" evidence="18">
    <location>
        <begin position="1029"/>
        <end position="1047"/>
    </location>
</feature>
<dbReference type="InterPro" id="IPR032631">
    <property type="entry name" value="P-type_ATPase_N"/>
</dbReference>
<dbReference type="AlphaFoldDB" id="A0A814FBC7"/>
<dbReference type="SUPFAM" id="SSF81665">
    <property type="entry name" value="Calcium ATPase, transmembrane domain M"/>
    <property type="match status" value="1"/>
</dbReference>
<gene>
    <name evidence="22" type="ORF">CJN711_LOCUS1334</name>
</gene>
<dbReference type="InterPro" id="IPR032630">
    <property type="entry name" value="P_typ_ATPase_c"/>
</dbReference>
<feature type="binding site" evidence="16">
    <location>
        <position position="516"/>
    </location>
    <ligand>
        <name>ATP</name>
        <dbReference type="ChEBI" id="CHEBI:30616"/>
    </ligand>
</feature>
<dbReference type="NCBIfam" id="TIGR01652">
    <property type="entry name" value="ATPase-Plipid"/>
    <property type="match status" value="1"/>
</dbReference>
<keyword evidence="11 18" id="KW-1133">Transmembrane helix</keyword>
<evidence type="ECO:0000256" key="6">
    <source>
        <dbReference type="ARBA" id="ARBA00022723"/>
    </source>
</evidence>
<evidence type="ECO:0000256" key="10">
    <source>
        <dbReference type="ARBA" id="ARBA00022967"/>
    </source>
</evidence>
<keyword evidence="6 17" id="KW-0479">Metal-binding</keyword>
<dbReference type="InterPro" id="IPR023299">
    <property type="entry name" value="ATPase_P-typ_cyto_dom_N"/>
</dbReference>
<dbReference type="GO" id="GO:0006890">
    <property type="term" value="P:retrograde vesicle-mediated transport, Golgi to endoplasmic reticulum"/>
    <property type="evidence" value="ECO:0007669"/>
    <property type="project" value="TreeGrafter"/>
</dbReference>
<organism evidence="22 23">
    <name type="scientific">Rotaria magnacalcarata</name>
    <dbReference type="NCBI Taxonomy" id="392030"/>
    <lineage>
        <taxon>Eukaryota</taxon>
        <taxon>Metazoa</taxon>
        <taxon>Spiralia</taxon>
        <taxon>Gnathifera</taxon>
        <taxon>Rotifera</taxon>
        <taxon>Eurotatoria</taxon>
        <taxon>Bdelloidea</taxon>
        <taxon>Philodinida</taxon>
        <taxon>Philodinidae</taxon>
        <taxon>Rotaria</taxon>
    </lineage>
</organism>
<evidence type="ECO:0000256" key="13">
    <source>
        <dbReference type="ARBA" id="ARBA00023136"/>
    </source>
</evidence>
<feature type="transmembrane region" description="Helical" evidence="18">
    <location>
        <begin position="941"/>
        <end position="961"/>
    </location>
</feature>
<dbReference type="FunFam" id="3.40.50.1000:FF:000009">
    <property type="entry name" value="Phospholipid-transporting ATPase"/>
    <property type="match status" value="1"/>
</dbReference>
<comment type="similarity">
    <text evidence="3 18">Belongs to the cation transport ATPase (P-type) (TC 3.A.3) family. Type IV subfamily.</text>
</comment>
<dbReference type="Gene3D" id="3.40.1110.10">
    <property type="entry name" value="Calcium-transporting ATPase, cytoplasmic domain N"/>
    <property type="match status" value="1"/>
</dbReference>
<dbReference type="InterPro" id="IPR036412">
    <property type="entry name" value="HAD-like_sf"/>
</dbReference>
<evidence type="ECO:0000256" key="12">
    <source>
        <dbReference type="ARBA" id="ARBA00023055"/>
    </source>
</evidence>
<dbReference type="SUPFAM" id="SSF81660">
    <property type="entry name" value="Metal cation-transporting ATPase, ATP-binding domain N"/>
    <property type="match status" value="1"/>
</dbReference>
<feature type="domain" description="P-type ATPase A" evidence="19">
    <location>
        <begin position="108"/>
        <end position="150"/>
    </location>
</feature>
<evidence type="ECO:0000313" key="23">
    <source>
        <dbReference type="Proteomes" id="UP000663855"/>
    </source>
</evidence>
<feature type="domain" description="P-type ATPase N-terminal" evidence="20">
    <location>
        <begin position="20"/>
        <end position="69"/>
    </location>
</feature>
<evidence type="ECO:0000256" key="3">
    <source>
        <dbReference type="ARBA" id="ARBA00008109"/>
    </source>
</evidence>
<evidence type="ECO:0000256" key="5">
    <source>
        <dbReference type="ARBA" id="ARBA00022692"/>
    </source>
</evidence>
<dbReference type="InterPro" id="IPR006539">
    <property type="entry name" value="P-type_ATPase_IV"/>
</dbReference>
<dbReference type="GO" id="GO:0045332">
    <property type="term" value="P:phospholipid translocation"/>
    <property type="evidence" value="ECO:0007669"/>
    <property type="project" value="TreeGrafter"/>
</dbReference>
<feature type="binding site" evidence="16">
    <location>
        <position position="806"/>
    </location>
    <ligand>
        <name>ATP</name>
        <dbReference type="ChEBI" id="CHEBI:30616"/>
    </ligand>
</feature>
<name>A0A814FBC7_9BILA</name>
<dbReference type="Gene3D" id="2.70.150.10">
    <property type="entry name" value="Calcium-transporting ATPase, cytoplasmic transduction domain A"/>
    <property type="match status" value="1"/>
</dbReference>
<evidence type="ECO:0000256" key="14">
    <source>
        <dbReference type="ARBA" id="ARBA00034036"/>
    </source>
</evidence>
<feature type="binding site" evidence="16">
    <location>
        <position position="380"/>
    </location>
    <ligand>
        <name>ATP</name>
        <dbReference type="ChEBI" id="CHEBI:30616"/>
    </ligand>
</feature>
<evidence type="ECO:0000256" key="7">
    <source>
        <dbReference type="ARBA" id="ARBA00022741"/>
    </source>
</evidence>
<evidence type="ECO:0000256" key="11">
    <source>
        <dbReference type="ARBA" id="ARBA00022989"/>
    </source>
</evidence>
<comment type="catalytic activity">
    <reaction evidence="14 18">
        <text>ATP + H2O + phospholipidSide 1 = ADP + phosphate + phospholipidSide 2.</text>
        <dbReference type="EC" id="7.6.2.1"/>
    </reaction>
</comment>
<feature type="binding site" evidence="16">
    <location>
        <position position="583"/>
    </location>
    <ligand>
        <name>ATP</name>
        <dbReference type="ChEBI" id="CHEBI:30616"/>
    </ligand>
</feature>
<dbReference type="SUPFAM" id="SSF56784">
    <property type="entry name" value="HAD-like"/>
    <property type="match status" value="1"/>
</dbReference>
<dbReference type="EMBL" id="CAJNOV010000094">
    <property type="protein sequence ID" value="CAF0980549.1"/>
    <property type="molecule type" value="Genomic_DNA"/>
</dbReference>
<feature type="transmembrane region" description="Helical" evidence="18">
    <location>
        <begin position="36"/>
        <end position="58"/>
    </location>
</feature>
<evidence type="ECO:0000259" key="19">
    <source>
        <dbReference type="Pfam" id="PF00122"/>
    </source>
</evidence>
<evidence type="ECO:0000259" key="20">
    <source>
        <dbReference type="Pfam" id="PF16209"/>
    </source>
</evidence>
<dbReference type="Pfam" id="PF13246">
    <property type="entry name" value="Cation_ATPase"/>
    <property type="match status" value="1"/>
</dbReference>
<keyword evidence="12" id="KW-0445">Lipid transport</keyword>
<evidence type="ECO:0000256" key="18">
    <source>
        <dbReference type="RuleBase" id="RU362033"/>
    </source>
</evidence>
<dbReference type="Pfam" id="PF16212">
    <property type="entry name" value="PhoLip_ATPase_C"/>
    <property type="match status" value="1"/>
</dbReference>
<evidence type="ECO:0000256" key="8">
    <source>
        <dbReference type="ARBA" id="ARBA00022840"/>
    </source>
</evidence>
<feature type="binding site" evidence="16">
    <location>
        <position position="805"/>
    </location>
    <ligand>
        <name>ATP</name>
        <dbReference type="ChEBI" id="CHEBI:30616"/>
    </ligand>
</feature>
<accession>A0A814FBC7</accession>